<dbReference type="Proteomes" id="UP001595791">
    <property type="component" value="Unassembled WGS sequence"/>
</dbReference>
<protein>
    <submittedName>
        <fullName evidence="2">Enoyl-CoA hydratase/isomerase family protein</fullName>
    </submittedName>
</protein>
<keyword evidence="3" id="KW-1185">Reference proteome</keyword>
<dbReference type="PANTHER" id="PTHR42964:SF1">
    <property type="entry name" value="POLYKETIDE BIOSYNTHESIS ENOYL-COA HYDRATASE PKSH-RELATED"/>
    <property type="match status" value="1"/>
</dbReference>
<dbReference type="InterPro" id="IPR001753">
    <property type="entry name" value="Enoyl-CoA_hydra/iso"/>
</dbReference>
<accession>A0ABV8MX43</accession>
<dbReference type="PANTHER" id="PTHR42964">
    <property type="entry name" value="ENOYL-COA HYDRATASE"/>
    <property type="match status" value="1"/>
</dbReference>
<dbReference type="RefSeq" id="WP_378167562.1">
    <property type="nucleotide sequence ID" value="NZ_JBHSBU010000001.1"/>
</dbReference>
<sequence>MSPCLLVETATNGVATLLLNRPERHNAFDDVLIVALTEALQKLDADPAVRVVVLAAQGKNFSAGADLGWMQRMAGYAEADNLADARKLAQLMETLDRLSKPVIGAAQGATFGGGVGLIACCDLVVASNDAQFCLSEVKLGLIPAVISPYVVRKIGVAAARRYFLTAERFSASEAQRFGLVHELAPADELPSLSHALAEHLLANGPQALAAAKRLIHDIADRPIDAELIDDTARRIAAIRVGAEGQEGLKAFLEKRPPNWIKPR</sequence>
<dbReference type="EMBL" id="JBHSBU010000001">
    <property type="protein sequence ID" value="MFC4161525.1"/>
    <property type="molecule type" value="Genomic_DNA"/>
</dbReference>
<dbReference type="InterPro" id="IPR014748">
    <property type="entry name" value="Enoyl-CoA_hydra_C"/>
</dbReference>
<dbReference type="Pfam" id="PF00378">
    <property type="entry name" value="ECH_1"/>
    <property type="match status" value="1"/>
</dbReference>
<dbReference type="Gene3D" id="3.90.226.10">
    <property type="entry name" value="2-enoyl-CoA Hydratase, Chain A, domain 1"/>
    <property type="match status" value="1"/>
</dbReference>
<reference evidence="3" key="1">
    <citation type="journal article" date="2019" name="Int. J. Syst. Evol. Microbiol.">
        <title>The Global Catalogue of Microorganisms (GCM) 10K type strain sequencing project: providing services to taxonomists for standard genome sequencing and annotation.</title>
        <authorList>
            <consortium name="The Broad Institute Genomics Platform"/>
            <consortium name="The Broad Institute Genome Sequencing Center for Infectious Disease"/>
            <person name="Wu L."/>
            <person name="Ma J."/>
        </authorList>
    </citation>
    <scope>NUCLEOTIDE SEQUENCE [LARGE SCALE GENOMIC DNA]</scope>
    <source>
        <strain evidence="3">LMG 29894</strain>
    </source>
</reference>
<dbReference type="Gene3D" id="1.10.12.10">
    <property type="entry name" value="Lyase 2-enoyl-coa Hydratase, Chain A, domain 2"/>
    <property type="match status" value="1"/>
</dbReference>
<proteinExistence type="inferred from homology"/>
<organism evidence="2 3">
    <name type="scientific">Chitinimonas lacunae</name>
    <dbReference type="NCBI Taxonomy" id="1963018"/>
    <lineage>
        <taxon>Bacteria</taxon>
        <taxon>Pseudomonadati</taxon>
        <taxon>Pseudomonadota</taxon>
        <taxon>Betaproteobacteria</taxon>
        <taxon>Neisseriales</taxon>
        <taxon>Chitinibacteraceae</taxon>
        <taxon>Chitinimonas</taxon>
    </lineage>
</organism>
<gene>
    <name evidence="2" type="ORF">ACFOW7_19490</name>
</gene>
<dbReference type="InterPro" id="IPR051683">
    <property type="entry name" value="Enoyl-CoA_Hydratase/Isomerase"/>
</dbReference>
<evidence type="ECO:0000313" key="2">
    <source>
        <dbReference type="EMBL" id="MFC4161525.1"/>
    </source>
</evidence>
<dbReference type="InterPro" id="IPR029045">
    <property type="entry name" value="ClpP/crotonase-like_dom_sf"/>
</dbReference>
<comment type="similarity">
    <text evidence="1">Belongs to the enoyl-CoA hydratase/isomerase family.</text>
</comment>
<name>A0ABV8MX43_9NEIS</name>
<dbReference type="CDD" id="cd06558">
    <property type="entry name" value="crotonase-like"/>
    <property type="match status" value="1"/>
</dbReference>
<evidence type="ECO:0000313" key="3">
    <source>
        <dbReference type="Proteomes" id="UP001595791"/>
    </source>
</evidence>
<dbReference type="SUPFAM" id="SSF52096">
    <property type="entry name" value="ClpP/crotonase"/>
    <property type="match status" value="1"/>
</dbReference>
<evidence type="ECO:0000256" key="1">
    <source>
        <dbReference type="ARBA" id="ARBA00005254"/>
    </source>
</evidence>
<comment type="caution">
    <text evidence="2">The sequence shown here is derived from an EMBL/GenBank/DDBJ whole genome shotgun (WGS) entry which is preliminary data.</text>
</comment>